<dbReference type="EMBL" id="QWIN01001284">
    <property type="protein sequence ID" value="RMY42783.1"/>
    <property type="molecule type" value="Genomic_DNA"/>
</dbReference>
<evidence type="ECO:0000256" key="1">
    <source>
        <dbReference type="ARBA" id="ARBA00004496"/>
    </source>
</evidence>
<evidence type="ECO:0000256" key="2">
    <source>
        <dbReference type="ARBA" id="ARBA00010926"/>
    </source>
</evidence>
<dbReference type="GO" id="GO:0007165">
    <property type="term" value="P:signal transduction"/>
    <property type="evidence" value="ECO:0007669"/>
    <property type="project" value="UniProtKB-ARBA"/>
</dbReference>
<dbReference type="GO" id="GO:0005737">
    <property type="term" value="C:cytoplasm"/>
    <property type="evidence" value="ECO:0007669"/>
    <property type="project" value="UniProtKB-SubCell"/>
</dbReference>
<dbReference type="SUPFAM" id="SSF160219">
    <property type="entry name" value="AMPKBI-like"/>
    <property type="match status" value="1"/>
</dbReference>
<feature type="compositionally biased region" description="Low complexity" evidence="4">
    <location>
        <begin position="48"/>
        <end position="83"/>
    </location>
</feature>
<evidence type="ECO:0000256" key="3">
    <source>
        <dbReference type="ARBA" id="ARBA00022490"/>
    </source>
</evidence>
<reference evidence="6 7" key="1">
    <citation type="journal article" date="2018" name="BMC Genomics">
        <title>Genomic evidence for intraspecific hybridization in a clonal and extremely halotolerant yeast.</title>
        <authorList>
            <person name="Gostincar C."/>
            <person name="Stajich J.E."/>
            <person name="Zupancic J."/>
            <person name="Zalar P."/>
            <person name="Gunde-Cimerman N."/>
        </authorList>
    </citation>
    <scope>NUCLEOTIDE SEQUENCE [LARGE SCALE GENOMIC DNA]</scope>
    <source>
        <strain evidence="6 7">EXF-151</strain>
    </source>
</reference>
<dbReference type="Gene3D" id="6.20.250.60">
    <property type="match status" value="1"/>
</dbReference>
<dbReference type="FunFam" id="2.60.40.10:FF:000562">
    <property type="entry name" value="Snf1 kinase complex beta-subunit Gal83"/>
    <property type="match status" value="1"/>
</dbReference>
<dbReference type="SUPFAM" id="SSF81296">
    <property type="entry name" value="E set domains"/>
    <property type="match status" value="1"/>
</dbReference>
<dbReference type="SMART" id="SM01010">
    <property type="entry name" value="AMPKBI"/>
    <property type="match status" value="1"/>
</dbReference>
<comment type="similarity">
    <text evidence="2">Belongs to the 5'-AMP-activated protein kinase beta subunit family.</text>
</comment>
<dbReference type="GO" id="GO:0019901">
    <property type="term" value="F:protein kinase binding"/>
    <property type="evidence" value="ECO:0007669"/>
    <property type="project" value="TreeGrafter"/>
</dbReference>
<comment type="caution">
    <text evidence="6">The sequence shown here is derived from an EMBL/GenBank/DDBJ whole genome shotgun (WGS) entry which is preliminary data.</text>
</comment>
<keyword evidence="3" id="KW-0963">Cytoplasm</keyword>
<evidence type="ECO:0000313" key="7">
    <source>
        <dbReference type="Proteomes" id="UP000270230"/>
    </source>
</evidence>
<dbReference type="InterPro" id="IPR006828">
    <property type="entry name" value="ASC_dom"/>
</dbReference>
<dbReference type="PANTHER" id="PTHR10343">
    <property type="entry name" value="5'-AMP-ACTIVATED PROTEIN KINASE , BETA SUBUNIT"/>
    <property type="match status" value="1"/>
</dbReference>
<feature type="compositionally biased region" description="Polar residues" evidence="4">
    <location>
        <begin position="106"/>
        <end position="118"/>
    </location>
</feature>
<name>A0A3M7BSK4_HORWE</name>
<dbReference type="InterPro" id="IPR013783">
    <property type="entry name" value="Ig-like_fold"/>
</dbReference>
<dbReference type="CDD" id="cd02859">
    <property type="entry name" value="E_set_AMPKbeta_like_N"/>
    <property type="match status" value="1"/>
</dbReference>
<dbReference type="Pfam" id="PF16561">
    <property type="entry name" value="AMPK1_CBM"/>
    <property type="match status" value="1"/>
</dbReference>
<dbReference type="AlphaFoldDB" id="A0A3M7BSK4"/>
<dbReference type="PANTHER" id="PTHR10343:SF84">
    <property type="entry name" value="5'-AMP-ACTIVATED PROTEIN KINASE SUBUNIT BETA-1"/>
    <property type="match status" value="1"/>
</dbReference>
<feature type="domain" description="Association with the SNF1 complex (ASC)" evidence="5">
    <location>
        <begin position="445"/>
        <end position="548"/>
    </location>
</feature>
<organism evidence="6 7">
    <name type="scientific">Hortaea werneckii</name>
    <name type="common">Black yeast</name>
    <name type="synonym">Cladosporium werneckii</name>
    <dbReference type="NCBI Taxonomy" id="91943"/>
    <lineage>
        <taxon>Eukaryota</taxon>
        <taxon>Fungi</taxon>
        <taxon>Dikarya</taxon>
        <taxon>Ascomycota</taxon>
        <taxon>Pezizomycotina</taxon>
        <taxon>Dothideomycetes</taxon>
        <taxon>Dothideomycetidae</taxon>
        <taxon>Mycosphaerellales</taxon>
        <taxon>Teratosphaeriaceae</taxon>
        <taxon>Hortaea</taxon>
    </lineage>
</organism>
<dbReference type="InterPro" id="IPR032640">
    <property type="entry name" value="AMPK1_CBM"/>
</dbReference>
<evidence type="ECO:0000256" key="4">
    <source>
        <dbReference type="SAM" id="MobiDB-lite"/>
    </source>
</evidence>
<dbReference type="GO" id="GO:0005634">
    <property type="term" value="C:nucleus"/>
    <property type="evidence" value="ECO:0007669"/>
    <property type="project" value="TreeGrafter"/>
</dbReference>
<dbReference type="Pfam" id="PF04739">
    <property type="entry name" value="AMPKBI"/>
    <property type="match status" value="1"/>
</dbReference>
<dbReference type="OrthoDB" id="531008at2759"/>
<dbReference type="Gene3D" id="2.60.40.10">
    <property type="entry name" value="Immunoglobulins"/>
    <property type="match status" value="1"/>
</dbReference>
<evidence type="ECO:0000313" key="6">
    <source>
        <dbReference type="EMBL" id="RMY42783.1"/>
    </source>
</evidence>
<protein>
    <recommendedName>
        <fullName evidence="5">Association with the SNF1 complex (ASC) domain-containing protein</fullName>
    </recommendedName>
</protein>
<feature type="compositionally biased region" description="Polar residues" evidence="4">
    <location>
        <begin position="254"/>
        <end position="264"/>
    </location>
</feature>
<feature type="region of interest" description="Disordered" evidence="4">
    <location>
        <begin position="1"/>
        <end position="269"/>
    </location>
</feature>
<accession>A0A3M7BSK4</accession>
<feature type="compositionally biased region" description="Basic residues" evidence="4">
    <location>
        <begin position="23"/>
        <end position="37"/>
    </location>
</feature>
<dbReference type="InterPro" id="IPR014756">
    <property type="entry name" value="Ig_E-set"/>
</dbReference>
<feature type="compositionally biased region" description="Pro residues" evidence="4">
    <location>
        <begin position="356"/>
        <end position="365"/>
    </location>
</feature>
<gene>
    <name evidence="6" type="ORF">D0865_11701</name>
</gene>
<dbReference type="InterPro" id="IPR050827">
    <property type="entry name" value="CRP1_MDG1_kinase"/>
</dbReference>
<dbReference type="Proteomes" id="UP000270230">
    <property type="component" value="Unassembled WGS sequence"/>
</dbReference>
<feature type="compositionally biased region" description="Low complexity" evidence="4">
    <location>
        <begin position="366"/>
        <end position="379"/>
    </location>
</feature>
<evidence type="ECO:0000259" key="5">
    <source>
        <dbReference type="SMART" id="SM01010"/>
    </source>
</evidence>
<feature type="region of interest" description="Disordered" evidence="4">
    <location>
        <begin position="352"/>
        <end position="452"/>
    </location>
</feature>
<feature type="compositionally biased region" description="Basic and acidic residues" evidence="4">
    <location>
        <begin position="1"/>
        <end position="10"/>
    </location>
</feature>
<sequence length="569" mass="60801">MGNSESHESRSPSGSKPATPQSLRHKHSIRNVSRKPSHAPPAAPAPPTTTLVPSASSASTSTSTTHAHAHTHTSATVAHSPASGHSRARSITSHTPGLHKQESEASQKSAGNSPMGNSESRHRPPSRAQTLPPHESDYSKAAASPSARPVDVPHQSDGLNEKDAFEPSNLPNSDLHETMLSQRWDRPPRLPLPIEHHKHSPGSPILSPQDPPRHHAAAAAPPSESGDGDGSIPRRTSVVSSNMDDDEEGDNDGLTNEAQTLQPTVPTPITWRGSGERVYVTGTFVNWERKFKLHRDRETGVFSAVLQLKPGTHHLKFLVGGDMVTSDELPTTVDYTNILVNYIEVVAPLPQSQQQPPAPAEPMPIPGAAVTAGQATATGEPAARPLDIRTEARAPETAADIPSAVPSGAAPQFNPTAAPSAEQDDSKSVPQPSQPEPKSTGPPKQRGPRPKYTNQIPAYLLHLDVNNPEDERFQRAKAVEGHLPQPPSLPMFLGKSILNATTPHKDDASVLTMPNHTVLNHLATSSIKNGVLATSGTTRYKRKVRKKAVAFSSSFVLPEPNELYADNPN</sequence>
<feature type="compositionally biased region" description="Pro residues" evidence="4">
    <location>
        <begin position="38"/>
        <end position="47"/>
    </location>
</feature>
<dbReference type="GO" id="GO:0031588">
    <property type="term" value="C:nucleotide-activated protein kinase complex"/>
    <property type="evidence" value="ECO:0007669"/>
    <property type="project" value="TreeGrafter"/>
</dbReference>
<comment type="subcellular location">
    <subcellularLocation>
        <location evidence="1">Cytoplasm</location>
    </subcellularLocation>
</comment>
<dbReference type="InterPro" id="IPR037256">
    <property type="entry name" value="ASC_dom_sf"/>
</dbReference>
<proteinExistence type="inferred from homology"/>